<protein>
    <submittedName>
        <fullName evidence="1">Uncharacterized protein</fullName>
    </submittedName>
</protein>
<organism evidence="1 2">
    <name type="scientific">Clavelina lepadiformis</name>
    <name type="common">Light-bulb sea squirt</name>
    <name type="synonym">Ascidia lepadiformis</name>
    <dbReference type="NCBI Taxonomy" id="159417"/>
    <lineage>
        <taxon>Eukaryota</taxon>
        <taxon>Metazoa</taxon>
        <taxon>Chordata</taxon>
        <taxon>Tunicata</taxon>
        <taxon>Ascidiacea</taxon>
        <taxon>Aplousobranchia</taxon>
        <taxon>Clavelinidae</taxon>
        <taxon>Clavelina</taxon>
    </lineage>
</organism>
<dbReference type="EMBL" id="CAWYQH010000096">
    <property type="protein sequence ID" value="CAK8682643.1"/>
    <property type="molecule type" value="Genomic_DNA"/>
</dbReference>
<proteinExistence type="predicted"/>
<comment type="caution">
    <text evidence="1">The sequence shown here is derived from an EMBL/GenBank/DDBJ whole genome shotgun (WGS) entry which is preliminary data.</text>
</comment>
<keyword evidence="2" id="KW-1185">Reference proteome</keyword>
<accession>A0ABP0FSP1</accession>
<dbReference type="Proteomes" id="UP001642483">
    <property type="component" value="Unassembled WGS sequence"/>
</dbReference>
<evidence type="ECO:0000313" key="2">
    <source>
        <dbReference type="Proteomes" id="UP001642483"/>
    </source>
</evidence>
<reference evidence="1 2" key="1">
    <citation type="submission" date="2024-02" db="EMBL/GenBank/DDBJ databases">
        <authorList>
            <person name="Daric V."/>
            <person name="Darras S."/>
        </authorList>
    </citation>
    <scope>NUCLEOTIDE SEQUENCE [LARGE SCALE GENOMIC DNA]</scope>
</reference>
<gene>
    <name evidence="1" type="ORF">CVLEPA_LOCUS13294</name>
</gene>
<sequence>MGESYSIEEADYDAVTYEDSSGGKNLILKLPRGRFEGGKRGLKDFRKRREIERSKQIEFLEKHLENERKTEDERYVVEYNTEENTFVDSNGRTATLKIAGGKFEGRKEEAREFQARIEAERKTQREILEKHLEEERIVKKERHTVQINSEEDVFEDVTGKRMTLKLAGGKYEGSKEEANHFQIRIENERKNQREFLQKYLELQQEFIEITIDPVTVCGPNRQQISFGGGHFKGHKSGLEKFMNDIEQKQEQALARFNTKEDAKELNELNGSRRRPLPVGKNRWKL</sequence>
<name>A0ABP0FSP1_CLALP</name>
<evidence type="ECO:0000313" key="1">
    <source>
        <dbReference type="EMBL" id="CAK8682643.1"/>
    </source>
</evidence>